<gene>
    <name evidence="3" type="primary">LOC106569263</name>
</gene>
<dbReference type="RefSeq" id="XP_045549724.1">
    <property type="nucleotide sequence ID" value="XM_045693768.1"/>
</dbReference>
<feature type="compositionally biased region" description="Low complexity" evidence="1">
    <location>
        <begin position="129"/>
        <end position="151"/>
    </location>
</feature>
<keyword evidence="2" id="KW-1185">Reference proteome</keyword>
<evidence type="ECO:0000313" key="2">
    <source>
        <dbReference type="Proteomes" id="UP001652741"/>
    </source>
</evidence>
<proteinExistence type="predicted"/>
<dbReference type="Proteomes" id="UP001652741">
    <property type="component" value="Chromosome ssa14"/>
</dbReference>
<reference evidence="3" key="1">
    <citation type="submission" date="2025-08" db="UniProtKB">
        <authorList>
            <consortium name="RefSeq"/>
        </authorList>
    </citation>
    <scope>IDENTIFICATION</scope>
</reference>
<feature type="region of interest" description="Disordered" evidence="1">
    <location>
        <begin position="75"/>
        <end position="293"/>
    </location>
</feature>
<organism evidence="2 3">
    <name type="scientific">Salmo salar</name>
    <name type="common">Atlantic salmon</name>
    <dbReference type="NCBI Taxonomy" id="8030"/>
    <lineage>
        <taxon>Eukaryota</taxon>
        <taxon>Metazoa</taxon>
        <taxon>Chordata</taxon>
        <taxon>Craniata</taxon>
        <taxon>Vertebrata</taxon>
        <taxon>Euteleostomi</taxon>
        <taxon>Actinopterygii</taxon>
        <taxon>Neopterygii</taxon>
        <taxon>Teleostei</taxon>
        <taxon>Protacanthopterygii</taxon>
        <taxon>Salmoniformes</taxon>
        <taxon>Salmonidae</taxon>
        <taxon>Salmoninae</taxon>
        <taxon>Salmo</taxon>
    </lineage>
</organism>
<evidence type="ECO:0000313" key="3">
    <source>
        <dbReference type="RefSeq" id="XP_045549724.1"/>
    </source>
</evidence>
<accession>A0ABM3CT45</accession>
<name>A0ABM3CT45_SALSA</name>
<sequence>METPRMEEVQLLGRRSRKVANKVSKYLTKREHVLWQRCCQAEKLLEWKRQLDAVEEAVLCLEKEVLAVWIVQASQEEQEHSKASDGNLVQSSPDTEEKEEKVSSDEEKEEEADYEEDFESSGENEIEESNSSSSSRHSSSSGRGSSTSSTGRCSPYPPEQSNSQTKASRTTVAKAIGPDKEVKNTKPHDELDELLDELGDEWFNNDLGHSGAKRKQLCKLQQPHAKAGGNQQPHAKAGGNQQPHAKARGNQQPHAKARGNQQPHAKARGNQQPQAKAGDKEPPKEPAKLKPQKAKIPMVVPHTVPAVTRLVHLATGHIWTQSKLAQGPHILADEDKPGIPLGIYAEGDDLETRSKRSYRMAVFDLSWEILKDIFPEEKVKRLPWEKPEVRHCTYKCKLSFDNMAEVQAFITHEVLKAYGLKKVEVDLTKKFGHTFATSLKWKKLDRVDHILHQELPGEQLQMQNWQHEELAIKMRMVDSLFEYLLEDTVDVLNKIHERKASNI</sequence>
<protein>
    <submittedName>
        <fullName evidence="3">Centrosome-associated protein 350</fullName>
    </submittedName>
</protein>
<feature type="compositionally biased region" description="Polar residues" evidence="1">
    <location>
        <begin position="229"/>
        <end position="274"/>
    </location>
</feature>
<feature type="compositionally biased region" description="Polar residues" evidence="1">
    <location>
        <begin position="159"/>
        <end position="171"/>
    </location>
</feature>
<feature type="compositionally biased region" description="Basic and acidic residues" evidence="1">
    <location>
        <begin position="277"/>
        <end position="288"/>
    </location>
</feature>
<dbReference type="GeneID" id="106569263"/>
<feature type="compositionally biased region" description="Basic and acidic residues" evidence="1">
    <location>
        <begin position="177"/>
        <end position="189"/>
    </location>
</feature>
<dbReference type="InterPro" id="IPR028750">
    <property type="entry name" value="CEP350/CC187"/>
</dbReference>
<feature type="compositionally biased region" description="Acidic residues" evidence="1">
    <location>
        <begin position="190"/>
        <end position="200"/>
    </location>
</feature>
<dbReference type="PANTHER" id="PTHR13958">
    <property type="entry name" value="CENTROSOME-ASSOCIATED PROTEIN 350"/>
    <property type="match status" value="1"/>
</dbReference>
<evidence type="ECO:0000256" key="1">
    <source>
        <dbReference type="SAM" id="MobiDB-lite"/>
    </source>
</evidence>
<feature type="compositionally biased region" description="Acidic residues" evidence="1">
    <location>
        <begin position="106"/>
        <end position="128"/>
    </location>
</feature>
<dbReference type="PANTHER" id="PTHR13958:SF3">
    <property type="entry name" value="CAP-GLY DOMAIN-CONTAINING PROTEIN-RELATED"/>
    <property type="match status" value="1"/>
</dbReference>